<dbReference type="PROSITE" id="PS00630">
    <property type="entry name" value="IMP_2"/>
    <property type="match status" value="1"/>
</dbReference>
<keyword evidence="4 10" id="KW-0479">Metal-binding</keyword>
<dbReference type="AlphaFoldDB" id="A0A7S2H9D6"/>
<organism evidence="11">
    <name type="scientific">Helicotheca tamesis</name>
    <dbReference type="NCBI Taxonomy" id="374047"/>
    <lineage>
        <taxon>Eukaryota</taxon>
        <taxon>Sar</taxon>
        <taxon>Stramenopiles</taxon>
        <taxon>Ochrophyta</taxon>
        <taxon>Bacillariophyta</taxon>
        <taxon>Mediophyceae</taxon>
        <taxon>Lithodesmiophycidae</taxon>
        <taxon>Lithodesmiales</taxon>
        <taxon>Lithodesmiaceae</taxon>
        <taxon>Helicotheca</taxon>
    </lineage>
</organism>
<dbReference type="GO" id="GO:0000103">
    <property type="term" value="P:sulfate assimilation"/>
    <property type="evidence" value="ECO:0007669"/>
    <property type="project" value="TreeGrafter"/>
</dbReference>
<keyword evidence="5" id="KW-0378">Hydrolase</keyword>
<comment type="catalytic activity">
    <reaction evidence="8">
        <text>adenosine 3',5'-bisphosphate + H2O = AMP + phosphate</text>
        <dbReference type="Rhea" id="RHEA:10040"/>
        <dbReference type="ChEBI" id="CHEBI:15377"/>
        <dbReference type="ChEBI" id="CHEBI:43474"/>
        <dbReference type="ChEBI" id="CHEBI:58343"/>
        <dbReference type="ChEBI" id="CHEBI:456215"/>
        <dbReference type="EC" id="3.1.3.7"/>
    </reaction>
    <physiologicalReaction direction="left-to-right" evidence="8">
        <dbReference type="Rhea" id="RHEA:10041"/>
    </physiologicalReaction>
</comment>
<feature type="binding site" evidence="10">
    <location>
        <position position="72"/>
    </location>
    <ligand>
        <name>Mg(2+)</name>
        <dbReference type="ChEBI" id="CHEBI:18420"/>
        <label>1</label>
        <note>catalytic</note>
    </ligand>
</feature>
<dbReference type="GO" id="GO:0046854">
    <property type="term" value="P:phosphatidylinositol phosphate biosynthetic process"/>
    <property type="evidence" value="ECO:0007669"/>
    <property type="project" value="InterPro"/>
</dbReference>
<comment type="catalytic activity">
    <reaction evidence="7">
        <text>adenosine 2',5'-bisphosphate + H2O = AMP + phosphate</text>
        <dbReference type="Rhea" id="RHEA:77643"/>
        <dbReference type="ChEBI" id="CHEBI:15377"/>
        <dbReference type="ChEBI" id="CHEBI:43474"/>
        <dbReference type="ChEBI" id="CHEBI:194156"/>
        <dbReference type="ChEBI" id="CHEBI:456215"/>
        <dbReference type="EC" id="3.1.3.7"/>
    </reaction>
    <physiologicalReaction direction="left-to-right" evidence="7">
        <dbReference type="Rhea" id="RHEA:77644"/>
    </physiologicalReaction>
</comment>
<dbReference type="InterPro" id="IPR020583">
    <property type="entry name" value="Inositol_monoP_metal-BS"/>
</dbReference>
<keyword evidence="6 10" id="KW-0460">Magnesium</keyword>
<evidence type="ECO:0000256" key="9">
    <source>
        <dbReference type="ARBA" id="ARBA00044484"/>
    </source>
</evidence>
<dbReference type="GO" id="GO:0046872">
    <property type="term" value="F:metal ion binding"/>
    <property type="evidence" value="ECO:0007669"/>
    <property type="project" value="UniProtKB-KW"/>
</dbReference>
<comment type="cofactor">
    <cofactor evidence="1 10">
        <name>Mg(2+)</name>
        <dbReference type="ChEBI" id="CHEBI:18420"/>
    </cofactor>
</comment>
<accession>A0A7S2H9D6</accession>
<comment type="similarity">
    <text evidence="2">Belongs to the inositol monophosphatase superfamily.</text>
</comment>
<dbReference type="GO" id="GO:0008441">
    <property type="term" value="F:3'(2'),5'-bisphosphate nucleotidase activity"/>
    <property type="evidence" value="ECO:0007669"/>
    <property type="project" value="UniProtKB-EC"/>
</dbReference>
<feature type="binding site" evidence="10">
    <location>
        <position position="274"/>
    </location>
    <ligand>
        <name>Mg(2+)</name>
        <dbReference type="ChEBI" id="CHEBI:18420"/>
        <label>1</label>
        <note>catalytic</note>
    </ligand>
</feature>
<dbReference type="PRINTS" id="PR00377">
    <property type="entry name" value="IMPHPHTASES"/>
</dbReference>
<proteinExistence type="inferred from homology"/>
<dbReference type="EMBL" id="HBGV01007033">
    <property type="protein sequence ID" value="CAD9484231.1"/>
    <property type="molecule type" value="Transcribed_RNA"/>
</dbReference>
<feature type="binding site" evidence="10">
    <location>
        <position position="136"/>
    </location>
    <ligand>
        <name>Mg(2+)</name>
        <dbReference type="ChEBI" id="CHEBI:18420"/>
        <label>1</label>
        <note>catalytic</note>
    </ligand>
</feature>
<dbReference type="Gene3D" id="3.30.540.10">
    <property type="entry name" value="Fructose-1,6-Bisphosphatase, subunit A, domain 1"/>
    <property type="match status" value="1"/>
</dbReference>
<sequence>MSYQKELAVAKRAVILASRLCEDVRQALLTSKDTLTMTKTDRTPVTIADYGSQAIICKMLRNDFPNDPVVAEEDASDLRLPAQKDQLRQITEYVNKAVARSSVGSSSGVQPNDLLDWIDFGDGDVDPTLRRFWTLDPIDGTKGFLRGDQYAICLALIEEGEVKIGILGCPALELDGSVGHLFSAERGKGCSQESLLDSDDNEQSKTVRVSHDSKSMMQSFEASHSNHSTQEHVAKQIGLENIIRMDSQAKYAMVASGHASLYLRLSDYKQNIWDHAAGTIVVQEAGGKVSDRNGKPLNFCVAKRMNENDSVLVSNGRIHEEVLTALQE</sequence>
<evidence type="ECO:0000256" key="3">
    <source>
        <dbReference type="ARBA" id="ARBA00012633"/>
    </source>
</evidence>
<feature type="binding site" evidence="10">
    <location>
        <position position="138"/>
    </location>
    <ligand>
        <name>Mg(2+)</name>
        <dbReference type="ChEBI" id="CHEBI:18420"/>
        <label>1</label>
        <note>catalytic</note>
    </ligand>
</feature>
<dbReference type="Gene3D" id="3.40.190.80">
    <property type="match status" value="1"/>
</dbReference>
<dbReference type="InterPro" id="IPR020550">
    <property type="entry name" value="Inositol_monophosphatase_CS"/>
</dbReference>
<comment type="catalytic activity">
    <reaction evidence="9">
        <text>3'-phosphoadenylyl sulfate + H2O = adenosine 5'-phosphosulfate + phosphate</text>
        <dbReference type="Rhea" id="RHEA:77639"/>
        <dbReference type="ChEBI" id="CHEBI:15377"/>
        <dbReference type="ChEBI" id="CHEBI:43474"/>
        <dbReference type="ChEBI" id="CHEBI:58243"/>
        <dbReference type="ChEBI" id="CHEBI:58339"/>
        <dbReference type="EC" id="3.1.3.7"/>
    </reaction>
    <physiologicalReaction direction="left-to-right" evidence="9">
        <dbReference type="Rhea" id="RHEA:77640"/>
    </physiologicalReaction>
</comment>
<evidence type="ECO:0000256" key="10">
    <source>
        <dbReference type="PIRSR" id="PIRSR600760-2"/>
    </source>
</evidence>
<dbReference type="PANTHER" id="PTHR43200:SF6">
    <property type="entry name" value="3'(2'),5'-BISPHOSPHATE NUCLEOTIDASE"/>
    <property type="match status" value="1"/>
</dbReference>
<evidence type="ECO:0000256" key="2">
    <source>
        <dbReference type="ARBA" id="ARBA00009759"/>
    </source>
</evidence>
<dbReference type="CDD" id="cd01517">
    <property type="entry name" value="PAP_phosphatase"/>
    <property type="match status" value="1"/>
</dbReference>
<dbReference type="SUPFAM" id="SSF56655">
    <property type="entry name" value="Carbohydrate phosphatase"/>
    <property type="match status" value="1"/>
</dbReference>
<name>A0A7S2H9D6_9STRA</name>
<evidence type="ECO:0000256" key="6">
    <source>
        <dbReference type="ARBA" id="ARBA00022842"/>
    </source>
</evidence>
<protein>
    <recommendedName>
        <fullName evidence="3">3'(2'),5'-bisphosphate nucleotidase</fullName>
        <ecNumber evidence="3">3.1.3.7</ecNumber>
    </recommendedName>
</protein>
<dbReference type="InterPro" id="IPR000760">
    <property type="entry name" value="Inositol_monophosphatase-like"/>
</dbReference>
<gene>
    <name evidence="11" type="ORF">HTAM1171_LOCUS4296</name>
</gene>
<evidence type="ECO:0000313" key="11">
    <source>
        <dbReference type="EMBL" id="CAD9484231.1"/>
    </source>
</evidence>
<evidence type="ECO:0000256" key="4">
    <source>
        <dbReference type="ARBA" id="ARBA00022723"/>
    </source>
</evidence>
<evidence type="ECO:0000256" key="7">
    <source>
        <dbReference type="ARBA" id="ARBA00044466"/>
    </source>
</evidence>
<evidence type="ECO:0000256" key="8">
    <source>
        <dbReference type="ARBA" id="ARBA00044479"/>
    </source>
</evidence>
<reference evidence="11" key="1">
    <citation type="submission" date="2021-01" db="EMBL/GenBank/DDBJ databases">
        <authorList>
            <person name="Corre E."/>
            <person name="Pelletier E."/>
            <person name="Niang G."/>
            <person name="Scheremetjew M."/>
            <person name="Finn R."/>
            <person name="Kale V."/>
            <person name="Holt S."/>
            <person name="Cochrane G."/>
            <person name="Meng A."/>
            <person name="Brown T."/>
            <person name="Cohen L."/>
        </authorList>
    </citation>
    <scope>NUCLEOTIDE SEQUENCE</scope>
    <source>
        <strain evidence="11">CCMP826</strain>
    </source>
</reference>
<dbReference type="Pfam" id="PF00459">
    <property type="entry name" value="Inositol_P"/>
    <property type="match status" value="1"/>
</dbReference>
<evidence type="ECO:0000256" key="5">
    <source>
        <dbReference type="ARBA" id="ARBA00022801"/>
    </source>
</evidence>
<feature type="binding site" evidence="10">
    <location>
        <position position="139"/>
    </location>
    <ligand>
        <name>Mg(2+)</name>
        <dbReference type="ChEBI" id="CHEBI:18420"/>
        <label>1</label>
        <note>catalytic</note>
    </ligand>
</feature>
<evidence type="ECO:0000256" key="1">
    <source>
        <dbReference type="ARBA" id="ARBA00001946"/>
    </source>
</evidence>
<dbReference type="InterPro" id="IPR006239">
    <property type="entry name" value="DPNP"/>
</dbReference>
<dbReference type="NCBIfam" id="TIGR01330">
    <property type="entry name" value="bisphos_HAL2"/>
    <property type="match status" value="1"/>
</dbReference>
<dbReference type="EC" id="3.1.3.7" evidence="3"/>
<dbReference type="PANTHER" id="PTHR43200">
    <property type="entry name" value="PHOSPHATASE"/>
    <property type="match status" value="1"/>
</dbReference>
<dbReference type="InterPro" id="IPR051090">
    <property type="entry name" value="Inositol_monoP_superfamily"/>
</dbReference>
<dbReference type="PROSITE" id="PS00629">
    <property type="entry name" value="IMP_1"/>
    <property type="match status" value="1"/>
</dbReference>